<evidence type="ECO:0000256" key="3">
    <source>
        <dbReference type="ARBA" id="ARBA00022692"/>
    </source>
</evidence>
<reference evidence="14" key="1">
    <citation type="submission" date="2022-11" db="UniProtKB">
        <authorList>
            <consortium name="WormBaseParasite"/>
        </authorList>
    </citation>
    <scope>IDENTIFICATION</scope>
</reference>
<dbReference type="Gene3D" id="1.20.1070.10">
    <property type="entry name" value="Rhodopsin 7-helix transmembrane proteins"/>
    <property type="match status" value="1"/>
</dbReference>
<sequence>MDNSSISDAVRFYRQLFINGLFCIIFLVGFCANLWVLYLATRKSKVKPITTILILNLATADFLMITCLPMVLAHSYAQDWVFGLAACKIYYTVDAVSKVSSISFLVLLSLDRYLAVCWPVKSKPLRTTWVAVGAAGVTWLLDSVIMAPVYLRATLIASEDPETPSNATSSPKIHCVALWSDEIEQVTNPNGIVNNLTNNGTVASTLSQRRIFTFYTFFLNYLLPLLLIWTFYLLILHRLSKRQAVLFQKRRRRRIQKTTLMNDIFNRLITQKKSNGSERNILIVQNERLCSKNGAQINGTTVAVGSGALDNGHFLTGSLHHKEWKTAKSYSLTSPTPYNGPIRRLIRSSTPWAAAPTAAGAAAAAGGCRSRSGDPKHRTVPDSKDKRPNNATAAECFSGGNRTTCNEKNAKIVADVVTPLAAREVRQSCRVFSVKFRSRSEKCHCGAEKSSTLDKNSLQYGVDDCSSVG</sequence>
<keyword evidence="8 9" id="KW-0807">Transducer</keyword>
<dbReference type="GO" id="GO:0043005">
    <property type="term" value="C:neuron projection"/>
    <property type="evidence" value="ECO:0007669"/>
    <property type="project" value="TreeGrafter"/>
</dbReference>
<keyword evidence="5 9" id="KW-0297">G-protein coupled receptor</keyword>
<evidence type="ECO:0000313" key="13">
    <source>
        <dbReference type="Proteomes" id="UP000887565"/>
    </source>
</evidence>
<dbReference type="InterPro" id="IPR017452">
    <property type="entry name" value="GPCR_Rhodpsn_7TM"/>
</dbReference>
<dbReference type="AlphaFoldDB" id="A0A915KQD5"/>
<dbReference type="InterPro" id="IPR000276">
    <property type="entry name" value="GPCR_Rhodpsn"/>
</dbReference>
<evidence type="ECO:0000256" key="10">
    <source>
        <dbReference type="SAM" id="MobiDB-lite"/>
    </source>
</evidence>
<dbReference type="PROSITE" id="PS00237">
    <property type="entry name" value="G_PROTEIN_RECEP_F1_1"/>
    <property type="match status" value="1"/>
</dbReference>
<keyword evidence="13" id="KW-1185">Reference proteome</keyword>
<evidence type="ECO:0000256" key="1">
    <source>
        <dbReference type="ARBA" id="ARBA00004651"/>
    </source>
</evidence>
<evidence type="ECO:0000256" key="5">
    <source>
        <dbReference type="ARBA" id="ARBA00023040"/>
    </source>
</evidence>
<evidence type="ECO:0000256" key="9">
    <source>
        <dbReference type="RuleBase" id="RU000688"/>
    </source>
</evidence>
<proteinExistence type="inferred from homology"/>
<keyword evidence="2" id="KW-1003">Cell membrane</keyword>
<dbReference type="PANTHER" id="PTHR24229">
    <property type="entry name" value="NEUROPEPTIDES RECEPTOR"/>
    <property type="match status" value="1"/>
</dbReference>
<comment type="similarity">
    <text evidence="9">Belongs to the G-protein coupled receptor 1 family.</text>
</comment>
<dbReference type="WBParaSite" id="nRc.2.0.1.t40290-RA">
    <property type="protein sequence ID" value="nRc.2.0.1.t40290-RA"/>
    <property type="gene ID" value="nRc.2.0.1.g40290"/>
</dbReference>
<dbReference type="Pfam" id="PF00001">
    <property type="entry name" value="7tm_1"/>
    <property type="match status" value="1"/>
</dbReference>
<keyword evidence="4 11" id="KW-1133">Transmembrane helix</keyword>
<evidence type="ECO:0000256" key="11">
    <source>
        <dbReference type="SAM" id="Phobius"/>
    </source>
</evidence>
<dbReference type="GO" id="GO:0004930">
    <property type="term" value="F:G protein-coupled receptor activity"/>
    <property type="evidence" value="ECO:0007669"/>
    <property type="project" value="UniProtKB-KW"/>
</dbReference>
<feature type="transmembrane region" description="Helical" evidence="11">
    <location>
        <begin position="16"/>
        <end position="40"/>
    </location>
</feature>
<evidence type="ECO:0000256" key="8">
    <source>
        <dbReference type="ARBA" id="ARBA00023224"/>
    </source>
</evidence>
<dbReference type="Proteomes" id="UP000887565">
    <property type="component" value="Unplaced"/>
</dbReference>
<dbReference type="PRINTS" id="PR00237">
    <property type="entry name" value="GPCRRHODOPSN"/>
</dbReference>
<accession>A0A915KQD5</accession>
<comment type="subcellular location">
    <subcellularLocation>
        <location evidence="1">Cell membrane</location>
        <topology evidence="1">Multi-pass membrane protein</topology>
    </subcellularLocation>
</comment>
<evidence type="ECO:0000256" key="6">
    <source>
        <dbReference type="ARBA" id="ARBA00023136"/>
    </source>
</evidence>
<dbReference type="GO" id="GO:0005886">
    <property type="term" value="C:plasma membrane"/>
    <property type="evidence" value="ECO:0007669"/>
    <property type="project" value="UniProtKB-SubCell"/>
</dbReference>
<feature type="transmembrane region" description="Helical" evidence="11">
    <location>
        <begin position="52"/>
        <end position="77"/>
    </location>
</feature>
<dbReference type="PANTHER" id="PTHR24229:SF40">
    <property type="entry name" value="ALLATOSTATIN C RECEPTOR 1-RELATED"/>
    <property type="match status" value="1"/>
</dbReference>
<evidence type="ECO:0000256" key="7">
    <source>
        <dbReference type="ARBA" id="ARBA00023170"/>
    </source>
</evidence>
<feature type="region of interest" description="Disordered" evidence="10">
    <location>
        <begin position="364"/>
        <end position="395"/>
    </location>
</feature>
<evidence type="ECO:0000256" key="2">
    <source>
        <dbReference type="ARBA" id="ARBA00022475"/>
    </source>
</evidence>
<evidence type="ECO:0000259" key="12">
    <source>
        <dbReference type="PROSITE" id="PS50262"/>
    </source>
</evidence>
<evidence type="ECO:0000313" key="14">
    <source>
        <dbReference type="WBParaSite" id="nRc.2.0.1.t40290-RA"/>
    </source>
</evidence>
<keyword evidence="6 11" id="KW-0472">Membrane</keyword>
<feature type="transmembrane region" description="Helical" evidence="11">
    <location>
        <begin position="212"/>
        <end position="235"/>
    </location>
</feature>
<dbReference type="GO" id="GO:0042277">
    <property type="term" value="F:peptide binding"/>
    <property type="evidence" value="ECO:0007669"/>
    <property type="project" value="TreeGrafter"/>
</dbReference>
<dbReference type="SUPFAM" id="SSF81321">
    <property type="entry name" value="Family A G protein-coupled receptor-like"/>
    <property type="match status" value="1"/>
</dbReference>
<dbReference type="PROSITE" id="PS50262">
    <property type="entry name" value="G_PROTEIN_RECEP_F1_2"/>
    <property type="match status" value="1"/>
</dbReference>
<keyword evidence="3 9" id="KW-0812">Transmembrane</keyword>
<keyword evidence="7 9" id="KW-0675">Receptor</keyword>
<feature type="domain" description="G-protein coupled receptors family 1 profile" evidence="12">
    <location>
        <begin position="32"/>
        <end position="261"/>
    </location>
</feature>
<name>A0A915KQD5_ROMCU</name>
<protein>
    <submittedName>
        <fullName evidence="14">G-protein coupled receptors family 1 profile domain-containing protein</fullName>
    </submittedName>
</protein>
<organism evidence="13 14">
    <name type="scientific">Romanomermis culicivorax</name>
    <name type="common">Nematode worm</name>
    <dbReference type="NCBI Taxonomy" id="13658"/>
    <lineage>
        <taxon>Eukaryota</taxon>
        <taxon>Metazoa</taxon>
        <taxon>Ecdysozoa</taxon>
        <taxon>Nematoda</taxon>
        <taxon>Enoplea</taxon>
        <taxon>Dorylaimia</taxon>
        <taxon>Mermithida</taxon>
        <taxon>Mermithoidea</taxon>
        <taxon>Mermithidae</taxon>
        <taxon>Romanomermis</taxon>
    </lineage>
</organism>
<feature type="transmembrane region" description="Helical" evidence="11">
    <location>
        <begin position="129"/>
        <end position="151"/>
    </location>
</feature>
<evidence type="ECO:0000256" key="4">
    <source>
        <dbReference type="ARBA" id="ARBA00022989"/>
    </source>
</evidence>
<feature type="compositionally biased region" description="Basic and acidic residues" evidence="10">
    <location>
        <begin position="371"/>
        <end position="388"/>
    </location>
</feature>